<comment type="caution">
    <text evidence="6">The sequence shown here is derived from an EMBL/GenBank/DDBJ whole genome shotgun (WGS) entry which is preliminary data.</text>
</comment>
<evidence type="ECO:0000313" key="7">
    <source>
        <dbReference type="Proteomes" id="UP000179106"/>
    </source>
</evidence>
<dbReference type="GO" id="GO:0016020">
    <property type="term" value="C:membrane"/>
    <property type="evidence" value="ECO:0007669"/>
    <property type="project" value="UniProtKB-SubCell"/>
</dbReference>
<comment type="subcellular location">
    <subcellularLocation>
        <location evidence="1">Membrane</location>
        <topology evidence="1">Single-pass membrane protein</topology>
    </subcellularLocation>
</comment>
<evidence type="ECO:0000256" key="1">
    <source>
        <dbReference type="ARBA" id="ARBA00004167"/>
    </source>
</evidence>
<reference evidence="6 7" key="1">
    <citation type="journal article" date="2016" name="Nat. Commun.">
        <title>Thousands of microbial genomes shed light on interconnected biogeochemical processes in an aquifer system.</title>
        <authorList>
            <person name="Anantharaman K."/>
            <person name="Brown C.T."/>
            <person name="Hug L.A."/>
            <person name="Sharon I."/>
            <person name="Castelle C.J."/>
            <person name="Probst A.J."/>
            <person name="Thomas B.C."/>
            <person name="Singh A."/>
            <person name="Wilkins M.J."/>
            <person name="Karaoz U."/>
            <person name="Brodie E.L."/>
            <person name="Williams K.H."/>
            <person name="Hubbard S.S."/>
            <person name="Banfield J.F."/>
        </authorList>
    </citation>
    <scope>NUCLEOTIDE SEQUENCE [LARGE SCALE GENOMIC DNA]</scope>
</reference>
<dbReference type="PANTHER" id="PTHR34478">
    <property type="entry name" value="PROTEIN LEMA"/>
    <property type="match status" value="1"/>
</dbReference>
<dbReference type="SUPFAM" id="SSF140478">
    <property type="entry name" value="LemA-like"/>
    <property type="match status" value="1"/>
</dbReference>
<dbReference type="Gene3D" id="1.20.1440.20">
    <property type="entry name" value="LemA-like domain"/>
    <property type="match status" value="1"/>
</dbReference>
<dbReference type="InterPro" id="IPR007156">
    <property type="entry name" value="MamQ_LemA"/>
</dbReference>
<proteinExistence type="inferred from homology"/>
<accession>A0A1G2GWF4</accession>
<keyword evidence="4" id="KW-1133">Transmembrane helix</keyword>
<sequence length="184" mass="20267">MKTILIVVGVVVVVGAVFVFSSYNGFVRANEAINNQWAQVETQYQRRFDLIPNLVSSVQGIMKQEQKIFGDLADARTRYGGAASIEGKVAAANQVESALSRLLFVMENYPQLKSSENIQTLQAQLEGTENRISVERGRYNDAVKSFNVMAKTFPSNVIAGMFGFTERIYFEAAQGAENVPAVSL</sequence>
<dbReference type="STRING" id="1802126.A3B25_02470"/>
<organism evidence="6 7">
    <name type="scientific">Candidatus Ryanbacteria bacterium RIFCSPLOWO2_01_FULL_48_26</name>
    <dbReference type="NCBI Taxonomy" id="1802126"/>
    <lineage>
        <taxon>Bacteria</taxon>
        <taxon>Candidatus Ryaniibacteriota</taxon>
    </lineage>
</organism>
<evidence type="ECO:0000256" key="5">
    <source>
        <dbReference type="ARBA" id="ARBA00023136"/>
    </source>
</evidence>
<protein>
    <submittedName>
        <fullName evidence="6">LemA family protein</fullName>
    </submittedName>
</protein>
<name>A0A1G2GWF4_9BACT</name>
<dbReference type="InterPro" id="IPR023353">
    <property type="entry name" value="LemA-like_dom_sf"/>
</dbReference>
<evidence type="ECO:0000256" key="2">
    <source>
        <dbReference type="ARBA" id="ARBA00008854"/>
    </source>
</evidence>
<dbReference type="AlphaFoldDB" id="A0A1G2GWF4"/>
<comment type="similarity">
    <text evidence="2">Belongs to the LemA family.</text>
</comment>
<keyword evidence="5" id="KW-0472">Membrane</keyword>
<dbReference type="Pfam" id="PF04011">
    <property type="entry name" value="LemA"/>
    <property type="match status" value="1"/>
</dbReference>
<dbReference type="EMBL" id="MHNW01000005">
    <property type="protein sequence ID" value="OGZ54544.1"/>
    <property type="molecule type" value="Genomic_DNA"/>
</dbReference>
<keyword evidence="3" id="KW-0812">Transmembrane</keyword>
<gene>
    <name evidence="6" type="ORF">A3B25_02470</name>
</gene>
<dbReference type="Proteomes" id="UP000179106">
    <property type="component" value="Unassembled WGS sequence"/>
</dbReference>
<evidence type="ECO:0000313" key="6">
    <source>
        <dbReference type="EMBL" id="OGZ54544.1"/>
    </source>
</evidence>
<evidence type="ECO:0000256" key="3">
    <source>
        <dbReference type="ARBA" id="ARBA00022692"/>
    </source>
</evidence>
<dbReference type="PANTHER" id="PTHR34478:SF2">
    <property type="entry name" value="MEMBRANE PROTEIN"/>
    <property type="match status" value="1"/>
</dbReference>
<evidence type="ECO:0000256" key="4">
    <source>
        <dbReference type="ARBA" id="ARBA00022989"/>
    </source>
</evidence>